<feature type="compositionally biased region" description="Low complexity" evidence="1">
    <location>
        <begin position="163"/>
        <end position="202"/>
    </location>
</feature>
<evidence type="ECO:0000313" key="3">
    <source>
        <dbReference type="EMBL" id="OWK37746.1"/>
    </source>
</evidence>
<feature type="compositionally biased region" description="Pro residues" evidence="1">
    <location>
        <begin position="773"/>
        <end position="787"/>
    </location>
</feature>
<evidence type="ECO:0000256" key="2">
    <source>
        <dbReference type="SAM" id="Phobius"/>
    </source>
</evidence>
<keyword evidence="2" id="KW-1133">Transmembrane helix</keyword>
<dbReference type="SUPFAM" id="SSF50494">
    <property type="entry name" value="Trypsin-like serine proteases"/>
    <property type="match status" value="1"/>
</dbReference>
<feature type="compositionally biased region" description="Low complexity" evidence="1">
    <location>
        <begin position="788"/>
        <end position="800"/>
    </location>
</feature>
<protein>
    <submittedName>
        <fullName evidence="3">High-affnity carbon uptake protein Hat/HatR</fullName>
    </submittedName>
</protein>
<dbReference type="RefSeq" id="WP_088257605.1">
    <property type="nucleotide sequence ID" value="NZ_NIDE01000014.1"/>
</dbReference>
<dbReference type="OrthoDB" id="290518at2"/>
<keyword evidence="2" id="KW-0472">Membrane</keyword>
<name>A0A225DJX4_9BACT</name>
<sequence length="913" mass="97437">MAISVTCPGCKAVYPVAENMVGKSIKCKKCDDVIPVVAPAAVARPVAAARVAQAVPAKPVAAKLAPTAKDDARPARTARRPRDEDEDAADEDRPRDKAKGKKPAKKGPPIVLILGVAVLFFVVVGGGIAAFFAFGSGDKPTEVVVLPGDENKAFAQAMNQAMAQAGQTPAGPGAATPAAPVATPTVGKKPDPAAAKAEVTPTPAAPKPPASAYKPAVPVARPSVASLPSSPPATNRDAPEPLAMAKCKNAAVYIEVEDNKGGGGSGSGWFGLESGLVFTNAHVLGMKLPGSSKPVKVTIFINPGTPQQREIPNERLEILAVDRDMDLALMRILNESDLPAPLYTRPSRDLRDLEKLVVLGYPGGRRLSAGNKSTKPPAVTVTATNVSSLRQDDNGNLYSVQVQGGIVHGNSGGPIVDMDGNVTAVAVRVDLDRQGRFTTAAYGVPTEYVTGLLAGRVADIEYGQAYRQSGKVHIPVTLNCLDPFERLRSVGIGYWVGDTSNKTRPPGTERTGMEPGDSEFQEAPFAYKFTKDKQTATGELVFPELPPGRAYWAQPFFAAATGEKNWQAGNMVKLPGPPVDREPADLIARYKIGSRRPLTLMNMNTLDEHEQGEGEEKSERLLIGTELKAFEHVEPTTGGSTMAILKIDYDSLKLRLEKGVQSKEDVLPKQLQSQLNNGIKQMHGAGHVDKKGELFQMATIMHKSLMANPLQFAILKAFSDDAMETLQAASIPLPGTRVDPLYSWKSVKTLRFHVPTVTAHPDDADSSDSQVPRPRPPRPGMPRPGNPNPNLNPGVPRPGNSNPDMVMPVQQRATKEYQYKQNMTYVYLGSRIRAGQKEAVIKVDGVITPPDAGASSLTKASGLLHGYAYVDLDTGIVLEADITKEFEIDTSKDGVSKQISAFNTYKLSRGTAQ</sequence>
<gene>
    <name evidence="3" type="ORF">FRUB_06866</name>
</gene>
<reference evidence="4" key="1">
    <citation type="submission" date="2017-06" db="EMBL/GenBank/DDBJ databases">
        <title>Genome analysis of Fimbriiglobus ruber SP5, the first member of the order Planctomycetales with confirmed chitinolytic capability.</title>
        <authorList>
            <person name="Ravin N.V."/>
            <person name="Rakitin A.L."/>
            <person name="Ivanova A.A."/>
            <person name="Beletsky A.V."/>
            <person name="Kulichevskaya I.S."/>
            <person name="Mardanov A.V."/>
            <person name="Dedysh S.N."/>
        </authorList>
    </citation>
    <scope>NUCLEOTIDE SEQUENCE [LARGE SCALE GENOMIC DNA]</scope>
    <source>
        <strain evidence="4">SP5</strain>
    </source>
</reference>
<dbReference type="Proteomes" id="UP000214646">
    <property type="component" value="Unassembled WGS sequence"/>
</dbReference>
<dbReference type="PANTHER" id="PTHR43019:SF23">
    <property type="entry name" value="PROTEASE DO-LIKE 5, CHLOROPLASTIC"/>
    <property type="match status" value="1"/>
</dbReference>
<dbReference type="InterPro" id="IPR009003">
    <property type="entry name" value="Peptidase_S1_PA"/>
</dbReference>
<dbReference type="AlphaFoldDB" id="A0A225DJX4"/>
<dbReference type="Pfam" id="PF13365">
    <property type="entry name" value="Trypsin_2"/>
    <property type="match status" value="1"/>
</dbReference>
<dbReference type="PANTHER" id="PTHR43019">
    <property type="entry name" value="SERINE ENDOPROTEASE DEGS"/>
    <property type="match status" value="1"/>
</dbReference>
<accession>A0A225DJX4</accession>
<dbReference type="EMBL" id="NIDE01000014">
    <property type="protein sequence ID" value="OWK37746.1"/>
    <property type="molecule type" value="Genomic_DNA"/>
</dbReference>
<dbReference type="Gene3D" id="2.40.10.10">
    <property type="entry name" value="Trypsin-like serine proteases"/>
    <property type="match status" value="2"/>
</dbReference>
<comment type="caution">
    <text evidence="3">The sequence shown here is derived from an EMBL/GenBank/DDBJ whole genome shotgun (WGS) entry which is preliminary data.</text>
</comment>
<feature type="region of interest" description="Disordered" evidence="1">
    <location>
        <begin position="163"/>
        <end position="215"/>
    </location>
</feature>
<evidence type="ECO:0000313" key="4">
    <source>
        <dbReference type="Proteomes" id="UP000214646"/>
    </source>
</evidence>
<feature type="region of interest" description="Disordered" evidence="1">
    <location>
        <begin position="63"/>
        <end position="105"/>
    </location>
</feature>
<keyword evidence="4" id="KW-1185">Reference proteome</keyword>
<proteinExistence type="predicted"/>
<evidence type="ECO:0000256" key="1">
    <source>
        <dbReference type="SAM" id="MobiDB-lite"/>
    </source>
</evidence>
<keyword evidence="2" id="KW-0812">Transmembrane</keyword>
<organism evidence="3 4">
    <name type="scientific">Fimbriiglobus ruber</name>
    <dbReference type="NCBI Taxonomy" id="1908690"/>
    <lineage>
        <taxon>Bacteria</taxon>
        <taxon>Pseudomonadati</taxon>
        <taxon>Planctomycetota</taxon>
        <taxon>Planctomycetia</taxon>
        <taxon>Gemmatales</taxon>
        <taxon>Gemmataceae</taxon>
        <taxon>Fimbriiglobus</taxon>
    </lineage>
</organism>
<dbReference type="InterPro" id="IPR043504">
    <property type="entry name" value="Peptidase_S1_PA_chymotrypsin"/>
</dbReference>
<feature type="region of interest" description="Disordered" evidence="1">
    <location>
        <begin position="758"/>
        <end position="806"/>
    </location>
</feature>
<feature type="transmembrane region" description="Helical" evidence="2">
    <location>
        <begin position="110"/>
        <end position="134"/>
    </location>
</feature>